<dbReference type="Gene3D" id="3.60.10.10">
    <property type="entry name" value="Endonuclease/exonuclease/phosphatase"/>
    <property type="match status" value="1"/>
</dbReference>
<feature type="compositionally biased region" description="Basic and acidic residues" evidence="1">
    <location>
        <begin position="155"/>
        <end position="170"/>
    </location>
</feature>
<organism evidence="2 3">
    <name type="scientific">Mytilus edulis</name>
    <name type="common">Blue mussel</name>
    <dbReference type="NCBI Taxonomy" id="6550"/>
    <lineage>
        <taxon>Eukaryota</taxon>
        <taxon>Metazoa</taxon>
        <taxon>Spiralia</taxon>
        <taxon>Lophotrochozoa</taxon>
        <taxon>Mollusca</taxon>
        <taxon>Bivalvia</taxon>
        <taxon>Autobranchia</taxon>
        <taxon>Pteriomorphia</taxon>
        <taxon>Mytilida</taxon>
        <taxon>Mytiloidea</taxon>
        <taxon>Mytilidae</taxon>
        <taxon>Mytilinae</taxon>
        <taxon>Mytilus</taxon>
    </lineage>
</organism>
<dbReference type="OrthoDB" id="6117630at2759"/>
<dbReference type="InterPro" id="IPR036691">
    <property type="entry name" value="Endo/exonu/phosph_ase_sf"/>
</dbReference>
<feature type="region of interest" description="Disordered" evidence="1">
    <location>
        <begin position="245"/>
        <end position="314"/>
    </location>
</feature>
<dbReference type="AlphaFoldDB" id="A0A8S3TYN9"/>
<evidence type="ECO:0000256" key="1">
    <source>
        <dbReference type="SAM" id="MobiDB-lite"/>
    </source>
</evidence>
<accession>A0A8S3TYN9</accession>
<evidence type="ECO:0000313" key="2">
    <source>
        <dbReference type="EMBL" id="CAG2235594.1"/>
    </source>
</evidence>
<dbReference type="Proteomes" id="UP000683360">
    <property type="component" value="Unassembled WGS sequence"/>
</dbReference>
<proteinExistence type="predicted"/>
<feature type="compositionally biased region" description="Polar residues" evidence="1">
    <location>
        <begin position="128"/>
        <end position="152"/>
    </location>
</feature>
<reference evidence="2" key="1">
    <citation type="submission" date="2021-03" db="EMBL/GenBank/DDBJ databases">
        <authorList>
            <person name="Bekaert M."/>
        </authorList>
    </citation>
    <scope>NUCLEOTIDE SEQUENCE</scope>
</reference>
<feature type="compositionally biased region" description="Polar residues" evidence="1">
    <location>
        <begin position="284"/>
        <end position="294"/>
    </location>
</feature>
<gene>
    <name evidence="2" type="ORF">MEDL_48198</name>
</gene>
<evidence type="ECO:0008006" key="4">
    <source>
        <dbReference type="Google" id="ProtNLM"/>
    </source>
</evidence>
<feature type="compositionally biased region" description="Low complexity" evidence="1">
    <location>
        <begin position="295"/>
        <end position="306"/>
    </location>
</feature>
<comment type="caution">
    <text evidence="2">The sequence shown here is derived from an EMBL/GenBank/DDBJ whole genome shotgun (WGS) entry which is preliminary data.</text>
</comment>
<feature type="compositionally biased region" description="Basic and acidic residues" evidence="1">
    <location>
        <begin position="101"/>
        <end position="121"/>
    </location>
</feature>
<sequence>MASRLKIVIMVSSINFEGKNIDYQDEETKSKVDKNLLANSLTAKLRQGIPGEVAVNGGLMNKIRRESLKDLVQLNHLNKQFSNEMQMEANRIDSQSQQLVRRQEQMKRQSEYLRKNQDKIRSQIRGRSGNTSSKVSSLPTLKMSSSAYTSTALDDETRRESLSRTSSRDSAKHRKDLKSNFNMFPVEYENEDPTYVKHFKHMGLFQPHNKYHHLNEKQFPEKSILRKSYFMPEYEILTLSMKDSDLNSEDGSSVSSKQDQKSQKKKGLRVTWTGLDRETDDRSATTYYTSQSPTDSVSVKSFKSDSNAQPVSFTKPGKSKLDCVGIRWKLPPQGMRSSLSAGNRPKRVSHNLHPCASAMNKFGTSITKQKWAVPTMTSNTSTYELYKNWLAKLEVLKNPNEDNMYPAQLYLQTRNNKHDQLLKEFILELNLTADKDKSDRQTFFHHSGQSSSQIDYIFSSKENLFKKYTIWNNSPSNVSAHVPVSVVTNMTIPTGVTKANKEIQTVHKLQWDQTDLPQYIESVQTEVSKLQLTQNQSSSIQNITKALLTASNKAVPTKPIKLKGPKWKASPRVKKHLKNCKQLYSKWKSEGKQADHPFRKQLKAEKKNLRSQQRKEHAEDRLNLYQQIMDNPSTDLFYKLINRNRSKPRTNSTGIDIEGELEFNPAIQRKAFAKYYEDLSIPKESKFDNSYLELCQIRQHLVEEVLYNQQTTIEPYKEDDVSKAIDNLNSGKSPDEYGLCAEHLKLAKETKSHPSGPSDSKEEAHQMSSLKFLNLNFGNANSTHPVWDSVEQNLIEIRKASTKVRMLTGTYMVQADKHKFSQYTIDPTCLLCHREIEDILHVLTQCPVLCNERKEYFTPIKQLVTENSPPGTWELLFNNKLAVTQLVLDCTKYMKQLGFKEELILKLETFTRHFCFKLHYKRISLLKKLDG</sequence>
<keyword evidence="3" id="KW-1185">Reference proteome</keyword>
<name>A0A8S3TYN9_MYTED</name>
<feature type="region of interest" description="Disordered" evidence="1">
    <location>
        <begin position="588"/>
        <end position="617"/>
    </location>
</feature>
<evidence type="ECO:0000313" key="3">
    <source>
        <dbReference type="Proteomes" id="UP000683360"/>
    </source>
</evidence>
<feature type="region of interest" description="Disordered" evidence="1">
    <location>
        <begin position="89"/>
        <end position="174"/>
    </location>
</feature>
<dbReference type="EMBL" id="CAJPWZ010002323">
    <property type="protein sequence ID" value="CAG2235594.1"/>
    <property type="molecule type" value="Genomic_DNA"/>
</dbReference>
<protein>
    <recommendedName>
        <fullName evidence="4">Reverse transcriptase zinc-binding domain-containing protein</fullName>
    </recommendedName>
</protein>